<evidence type="ECO:0000313" key="4">
    <source>
        <dbReference type="EMBL" id="KAF2010921.1"/>
    </source>
</evidence>
<dbReference type="PANTHER" id="PTHR43245">
    <property type="entry name" value="BIFUNCTIONAL POLYMYXIN RESISTANCE PROTEIN ARNA"/>
    <property type="match status" value="1"/>
</dbReference>
<dbReference type="Gene3D" id="3.40.50.720">
    <property type="entry name" value="NAD(P)-binding Rossmann-like Domain"/>
    <property type="match status" value="1"/>
</dbReference>
<dbReference type="AlphaFoldDB" id="A0A6A5XDD8"/>
<keyword evidence="5" id="KW-1185">Reference proteome</keyword>
<gene>
    <name evidence="4" type="ORF">BU24DRAFT_427111</name>
</gene>
<dbReference type="GO" id="GO:0006694">
    <property type="term" value="P:steroid biosynthetic process"/>
    <property type="evidence" value="ECO:0007669"/>
    <property type="project" value="InterPro"/>
</dbReference>
<evidence type="ECO:0000256" key="2">
    <source>
        <dbReference type="ARBA" id="ARBA00023002"/>
    </source>
</evidence>
<feature type="domain" description="3-beta hydroxysteroid dehydrogenase/isomerase" evidence="3">
    <location>
        <begin position="14"/>
        <end position="284"/>
    </location>
</feature>
<proteinExistence type="inferred from homology"/>
<dbReference type="SUPFAM" id="SSF51735">
    <property type="entry name" value="NAD(P)-binding Rossmann-fold domains"/>
    <property type="match status" value="1"/>
</dbReference>
<dbReference type="InterPro" id="IPR002225">
    <property type="entry name" value="3Beta_OHSteriod_DH/Estase"/>
</dbReference>
<keyword evidence="2" id="KW-0560">Oxidoreductase</keyword>
<evidence type="ECO:0000259" key="3">
    <source>
        <dbReference type="Pfam" id="PF01073"/>
    </source>
</evidence>
<sequence length="369" mass="40657">MAPPNDKPSLKSVLVTGGCGFIGHHLVSAILEVEPNCKVYAFDIDTNRPSRQHASAIYITGDITDPSAVDAAFAAMANPPLVIFHIACPPSMEPDPQLHWRVSVEGTRNLLATADRDGGTRVLVLTSSTAVGYDDVAELRDVKELPVLDASKQSRSYSLAKGVSEQEVIAANRKNANGMLTCALRPCTTFGPDDPLFFENILNVVKRGQEKYRFGSGENLYDFVYVDNVCHAHLLAARALIAAHREAPLPAAERVEGEVFNITNDERIPFWDFTMRTSNLFGSPITHNDVVSIPKPIGLTIGFLAEWLVWAFSLGKRRSAVSTAAVRYAVSSYTLNIDKANERLQYSPPVGLQEGLDRTVDWYKKQRKW</sequence>
<evidence type="ECO:0000313" key="5">
    <source>
        <dbReference type="Proteomes" id="UP000799778"/>
    </source>
</evidence>
<comment type="similarity">
    <text evidence="1">Belongs to the 3-beta-HSD family.</text>
</comment>
<protein>
    <submittedName>
        <fullName evidence="4">NAD(P)-binding protein</fullName>
    </submittedName>
</protein>
<dbReference type="InterPro" id="IPR050177">
    <property type="entry name" value="Lipid_A_modif_metabolic_enz"/>
</dbReference>
<reference evidence="4" key="1">
    <citation type="journal article" date="2020" name="Stud. Mycol.">
        <title>101 Dothideomycetes genomes: a test case for predicting lifestyles and emergence of pathogens.</title>
        <authorList>
            <person name="Haridas S."/>
            <person name="Albert R."/>
            <person name="Binder M."/>
            <person name="Bloem J."/>
            <person name="Labutti K."/>
            <person name="Salamov A."/>
            <person name="Andreopoulos B."/>
            <person name="Baker S."/>
            <person name="Barry K."/>
            <person name="Bills G."/>
            <person name="Bluhm B."/>
            <person name="Cannon C."/>
            <person name="Castanera R."/>
            <person name="Culley D."/>
            <person name="Daum C."/>
            <person name="Ezra D."/>
            <person name="Gonzalez J."/>
            <person name="Henrissat B."/>
            <person name="Kuo A."/>
            <person name="Liang C."/>
            <person name="Lipzen A."/>
            <person name="Lutzoni F."/>
            <person name="Magnuson J."/>
            <person name="Mondo S."/>
            <person name="Nolan M."/>
            <person name="Ohm R."/>
            <person name="Pangilinan J."/>
            <person name="Park H.-J."/>
            <person name="Ramirez L."/>
            <person name="Alfaro M."/>
            <person name="Sun H."/>
            <person name="Tritt A."/>
            <person name="Yoshinaga Y."/>
            <person name="Zwiers L.-H."/>
            <person name="Turgeon B."/>
            <person name="Goodwin S."/>
            <person name="Spatafora J."/>
            <person name="Crous P."/>
            <person name="Grigoriev I."/>
        </authorList>
    </citation>
    <scope>NUCLEOTIDE SEQUENCE</scope>
    <source>
        <strain evidence="4">CBS 175.79</strain>
    </source>
</reference>
<dbReference type="RefSeq" id="XP_033379260.1">
    <property type="nucleotide sequence ID" value="XM_033529145.1"/>
</dbReference>
<dbReference type="GO" id="GO:0016616">
    <property type="term" value="F:oxidoreductase activity, acting on the CH-OH group of donors, NAD or NADP as acceptor"/>
    <property type="evidence" value="ECO:0007669"/>
    <property type="project" value="InterPro"/>
</dbReference>
<accession>A0A6A5XDD8</accession>
<dbReference type="GeneID" id="54286542"/>
<dbReference type="Proteomes" id="UP000799778">
    <property type="component" value="Unassembled WGS sequence"/>
</dbReference>
<organism evidence="4 5">
    <name type="scientific">Aaosphaeria arxii CBS 175.79</name>
    <dbReference type="NCBI Taxonomy" id="1450172"/>
    <lineage>
        <taxon>Eukaryota</taxon>
        <taxon>Fungi</taxon>
        <taxon>Dikarya</taxon>
        <taxon>Ascomycota</taxon>
        <taxon>Pezizomycotina</taxon>
        <taxon>Dothideomycetes</taxon>
        <taxon>Pleosporomycetidae</taxon>
        <taxon>Pleosporales</taxon>
        <taxon>Pleosporales incertae sedis</taxon>
        <taxon>Aaosphaeria</taxon>
    </lineage>
</organism>
<dbReference type="InterPro" id="IPR036291">
    <property type="entry name" value="NAD(P)-bd_dom_sf"/>
</dbReference>
<dbReference type="EMBL" id="ML978075">
    <property type="protein sequence ID" value="KAF2010921.1"/>
    <property type="molecule type" value="Genomic_DNA"/>
</dbReference>
<name>A0A6A5XDD8_9PLEO</name>
<evidence type="ECO:0000256" key="1">
    <source>
        <dbReference type="ARBA" id="ARBA00009219"/>
    </source>
</evidence>
<dbReference type="PANTHER" id="PTHR43245:SF51">
    <property type="entry name" value="SHORT CHAIN DEHYDROGENASE_REDUCTASE FAMILY 42E, MEMBER 2"/>
    <property type="match status" value="1"/>
</dbReference>
<dbReference type="OrthoDB" id="10058185at2759"/>
<dbReference type="Pfam" id="PF01073">
    <property type="entry name" value="3Beta_HSD"/>
    <property type="match status" value="1"/>
</dbReference>